<comment type="caution">
    <text evidence="1">The sequence shown here is derived from an EMBL/GenBank/DDBJ whole genome shotgun (WGS) entry which is preliminary data.</text>
</comment>
<proteinExistence type="predicted"/>
<evidence type="ECO:0000313" key="2">
    <source>
        <dbReference type="Proteomes" id="UP000004848"/>
    </source>
</evidence>
<reference evidence="1 2" key="1">
    <citation type="submission" date="2006-05" db="EMBL/GenBank/DDBJ databases">
        <authorList>
            <person name="King G."/>
            <person name="Ferriera S."/>
            <person name="Johnson J."/>
            <person name="Kravitz S."/>
            <person name="Beeson K."/>
            <person name="Sutton G."/>
            <person name="Rogers Y.-H."/>
            <person name="Friedman R."/>
            <person name="Frazier M."/>
            <person name="Venter J.C."/>
        </authorList>
    </citation>
    <scope>NUCLEOTIDE SEQUENCE [LARGE SCALE GENOMIC DNA]</scope>
    <source>
        <strain evidence="2">ATCC 25650 / DSM 13394 / JCM 20685 / NBRC 16684 / NCIMB 2208 / IAM 12614 / B1</strain>
    </source>
</reference>
<dbReference type="AlphaFoldDB" id="A0NMB3"/>
<dbReference type="Proteomes" id="UP000004848">
    <property type="component" value="Unassembled WGS sequence"/>
</dbReference>
<evidence type="ECO:0000313" key="1">
    <source>
        <dbReference type="EMBL" id="EAV46208.1"/>
    </source>
</evidence>
<dbReference type="EMBL" id="AAUW01000001">
    <property type="protein sequence ID" value="EAV46208.1"/>
    <property type="molecule type" value="Genomic_DNA"/>
</dbReference>
<gene>
    <name evidence="1" type="ORF">SIAM614_10278</name>
</gene>
<accession>A0NMB3</accession>
<sequence length="43" mass="4924">MAGEEIYCSCSRLSFAGKPEIINAMVSRRLKPGKTFFVRRMNQ</sequence>
<name>A0NMB3_ROSAI</name>
<organism evidence="1 2">
    <name type="scientific">Roseibium aggregatum (strain ATCC 25650 / DSM 13394 / JCM 20685 / NBRC 16684 / NCIMB 2208 / IAM 12614 / B1)</name>
    <name type="common">Stappia aggregata</name>
    <dbReference type="NCBI Taxonomy" id="384765"/>
    <lineage>
        <taxon>Bacteria</taxon>
        <taxon>Pseudomonadati</taxon>
        <taxon>Pseudomonadota</taxon>
        <taxon>Alphaproteobacteria</taxon>
        <taxon>Hyphomicrobiales</taxon>
        <taxon>Stappiaceae</taxon>
        <taxon>Roseibium</taxon>
    </lineage>
</organism>
<protein>
    <submittedName>
        <fullName evidence="1">Uncharacterized protein</fullName>
    </submittedName>
</protein>